<keyword evidence="1" id="KW-1133">Transmembrane helix</keyword>
<protein>
    <recommendedName>
        <fullName evidence="2">Nucleoside transporter/FeoB GTPase Gate domain-containing protein</fullName>
    </recommendedName>
</protein>
<sequence>MALNYIWIAFFLIAFVIALCKLIFLGDVDAFKLLVDGMFDMSKSSVMDIALPLAGNMVLWLGIMNIGERAGAMNFLARIVGPFLSRLFPEVPKGHPANGQMMMNFSANLLGLDNAATPLGLKAMGSLQELNPDKETASNAQIMFLVLHTSGLQLLPVTIIAQRYILHAKDPADVFLPCIIATYVATVVGMLAVALKQKINLWDRVILAWLGGMTAFVTLLVWYFTTQLNHDQITFVSKAISNTLIFCIPVVFILGALRKRVNVFEAFIDGAKGGFEVSVKIIPYLVAMLVAISVFRNSGALDYLNNGVRWVVASAGLDTRFVDALPVAYMKPLSGSGSKAMMISTMQTYGADSFAGRLGSVFNGSADTTFYIVALYFGSVGIKKSRYAIPAGLIADLAGVIAAIFICYLFFG</sequence>
<feature type="transmembrane region" description="Helical" evidence="1">
    <location>
        <begin position="45"/>
        <end position="63"/>
    </location>
</feature>
<keyword evidence="4" id="KW-1185">Reference proteome</keyword>
<dbReference type="PIRSF" id="PIRSF036542">
    <property type="entry name" value="SpmA_SpmB"/>
    <property type="match status" value="1"/>
</dbReference>
<dbReference type="InterPro" id="IPR011642">
    <property type="entry name" value="Gate_dom"/>
</dbReference>
<dbReference type="PANTHER" id="PTHR35793">
    <property type="entry name" value="INNER MEMBRANE PROTEIN YJIG"/>
    <property type="match status" value="1"/>
</dbReference>
<feature type="transmembrane region" description="Helical" evidence="1">
    <location>
        <begin position="5"/>
        <end position="25"/>
    </location>
</feature>
<evidence type="ECO:0000313" key="3">
    <source>
        <dbReference type="EMBL" id="OOQ61665.1"/>
    </source>
</evidence>
<dbReference type="RefSeq" id="WP_078345836.1">
    <property type="nucleotide sequence ID" value="NZ_MBTF01000001.1"/>
</dbReference>
<feature type="domain" description="Nucleoside transporter/FeoB GTPase Gate" evidence="2">
    <location>
        <begin position="279"/>
        <end position="383"/>
    </location>
</feature>
<feature type="transmembrane region" description="Helical" evidence="1">
    <location>
        <begin position="142"/>
        <end position="162"/>
    </location>
</feature>
<feature type="domain" description="Nucleoside transporter/FeoB GTPase Gate" evidence="2">
    <location>
        <begin position="52"/>
        <end position="159"/>
    </location>
</feature>
<accession>A0A1S9PL45</accession>
<feature type="transmembrane region" description="Helical" evidence="1">
    <location>
        <begin position="277"/>
        <end position="295"/>
    </location>
</feature>
<feature type="transmembrane region" description="Helical" evidence="1">
    <location>
        <begin position="174"/>
        <end position="194"/>
    </location>
</feature>
<dbReference type="STRING" id="1792845.BC343_00890"/>
<feature type="transmembrane region" description="Helical" evidence="1">
    <location>
        <begin position="206"/>
        <end position="224"/>
    </location>
</feature>
<feature type="transmembrane region" description="Helical" evidence="1">
    <location>
        <begin position="354"/>
        <end position="377"/>
    </location>
</feature>
<dbReference type="Pfam" id="PF07670">
    <property type="entry name" value="Gate"/>
    <property type="match status" value="2"/>
</dbReference>
<comment type="caution">
    <text evidence="3">The sequence shown here is derived from an EMBL/GenBank/DDBJ whole genome shotgun (WGS) entry which is preliminary data.</text>
</comment>
<feature type="transmembrane region" description="Helical" evidence="1">
    <location>
        <begin position="389"/>
        <end position="411"/>
    </location>
</feature>
<dbReference type="InterPro" id="IPR052549">
    <property type="entry name" value="SpmB"/>
</dbReference>
<keyword evidence="1" id="KW-0812">Transmembrane</keyword>
<dbReference type="PANTHER" id="PTHR35793:SF2">
    <property type="entry name" value="INNER MEMBRANE PROTEIN YJIG"/>
    <property type="match status" value="1"/>
</dbReference>
<dbReference type="InterPro" id="IPR011415">
    <property type="entry name" value="SpmA_SpmB"/>
</dbReference>
<feature type="transmembrane region" description="Helical" evidence="1">
    <location>
        <begin position="239"/>
        <end position="257"/>
    </location>
</feature>
<gene>
    <name evidence="3" type="ORF">BC343_00890</name>
</gene>
<name>A0A1S9PL45_9SPHI</name>
<evidence type="ECO:0000256" key="1">
    <source>
        <dbReference type="SAM" id="Phobius"/>
    </source>
</evidence>
<evidence type="ECO:0000259" key="2">
    <source>
        <dbReference type="Pfam" id="PF07670"/>
    </source>
</evidence>
<dbReference type="AlphaFoldDB" id="A0A1S9PL45"/>
<evidence type="ECO:0000313" key="4">
    <source>
        <dbReference type="Proteomes" id="UP000189739"/>
    </source>
</evidence>
<organism evidence="3 4">
    <name type="scientific">Mucilaginibacter pedocola</name>
    <dbReference type="NCBI Taxonomy" id="1792845"/>
    <lineage>
        <taxon>Bacteria</taxon>
        <taxon>Pseudomonadati</taxon>
        <taxon>Bacteroidota</taxon>
        <taxon>Sphingobacteriia</taxon>
        <taxon>Sphingobacteriales</taxon>
        <taxon>Sphingobacteriaceae</taxon>
        <taxon>Mucilaginibacter</taxon>
    </lineage>
</organism>
<reference evidence="3 4" key="1">
    <citation type="submission" date="2016-07" db="EMBL/GenBank/DDBJ databases">
        <title>Genomic analysis of zinc-resistant bacterium Mucilaginibacter pedocola TBZ30.</title>
        <authorList>
            <person name="Huang J."/>
            <person name="Tang J."/>
        </authorList>
    </citation>
    <scope>NUCLEOTIDE SEQUENCE [LARGE SCALE GENOMIC DNA]</scope>
    <source>
        <strain evidence="3 4">TBZ30</strain>
    </source>
</reference>
<dbReference type="OrthoDB" id="9805623at2"/>
<dbReference type="Proteomes" id="UP000189739">
    <property type="component" value="Unassembled WGS sequence"/>
</dbReference>
<dbReference type="GO" id="GO:0005886">
    <property type="term" value="C:plasma membrane"/>
    <property type="evidence" value="ECO:0007669"/>
    <property type="project" value="TreeGrafter"/>
</dbReference>
<keyword evidence="1" id="KW-0472">Membrane</keyword>
<dbReference type="EMBL" id="MBTF01000001">
    <property type="protein sequence ID" value="OOQ61665.1"/>
    <property type="molecule type" value="Genomic_DNA"/>
</dbReference>
<proteinExistence type="predicted"/>